<dbReference type="InterPro" id="IPR046824">
    <property type="entry name" value="Mss51-like_C"/>
</dbReference>
<reference evidence="3 4" key="1">
    <citation type="submission" date="2024-02" db="EMBL/GenBank/DDBJ databases">
        <authorList>
            <person name="Chen Y."/>
            <person name="Shah S."/>
            <person name="Dougan E. K."/>
            <person name="Thang M."/>
            <person name="Chan C."/>
        </authorList>
    </citation>
    <scope>NUCLEOTIDE SEQUENCE [LARGE SCALE GENOMIC DNA]</scope>
</reference>
<dbReference type="InterPro" id="IPR043472">
    <property type="entry name" value="Macro_dom-like"/>
</dbReference>
<dbReference type="EMBL" id="CAXAMN010021328">
    <property type="protein sequence ID" value="CAK9058019.1"/>
    <property type="molecule type" value="Genomic_DNA"/>
</dbReference>
<feature type="domain" description="Mitochondrial splicing suppressor 51-like C-terminal" evidence="2">
    <location>
        <begin position="523"/>
        <end position="643"/>
    </location>
</feature>
<gene>
    <name evidence="3" type="ORF">CCMP2556_LOCUS28592</name>
</gene>
<accession>A0ABP0N356</accession>
<dbReference type="Proteomes" id="UP001642484">
    <property type="component" value="Unassembled WGS sequence"/>
</dbReference>
<proteinExistence type="predicted"/>
<evidence type="ECO:0000313" key="3">
    <source>
        <dbReference type="EMBL" id="CAK9058019.1"/>
    </source>
</evidence>
<feature type="region of interest" description="Disordered" evidence="1">
    <location>
        <begin position="382"/>
        <end position="411"/>
    </location>
</feature>
<keyword evidence="4" id="KW-1185">Reference proteome</keyword>
<organism evidence="3 4">
    <name type="scientific">Durusdinium trenchii</name>
    <dbReference type="NCBI Taxonomy" id="1381693"/>
    <lineage>
        <taxon>Eukaryota</taxon>
        <taxon>Sar</taxon>
        <taxon>Alveolata</taxon>
        <taxon>Dinophyceae</taxon>
        <taxon>Suessiales</taxon>
        <taxon>Symbiodiniaceae</taxon>
        <taxon>Durusdinium</taxon>
    </lineage>
</organism>
<name>A0ABP0N356_9DINO</name>
<evidence type="ECO:0000256" key="1">
    <source>
        <dbReference type="SAM" id="MobiDB-lite"/>
    </source>
</evidence>
<protein>
    <recommendedName>
        <fullName evidence="2">Mitochondrial splicing suppressor 51-like C-terminal domain-containing protein</fullName>
    </recommendedName>
</protein>
<evidence type="ECO:0000259" key="2">
    <source>
        <dbReference type="Pfam" id="PF20179"/>
    </source>
</evidence>
<comment type="caution">
    <text evidence="3">The sequence shown here is derived from an EMBL/GenBank/DDBJ whole genome shotgun (WGS) entry which is preliminary data.</text>
</comment>
<dbReference type="Gene3D" id="3.40.220.10">
    <property type="entry name" value="Leucine Aminopeptidase, subunit E, domain 1"/>
    <property type="match status" value="1"/>
</dbReference>
<evidence type="ECO:0000313" key="4">
    <source>
        <dbReference type="Proteomes" id="UP001642484"/>
    </source>
</evidence>
<dbReference type="Pfam" id="PF20179">
    <property type="entry name" value="MSS51_C"/>
    <property type="match status" value="1"/>
</dbReference>
<sequence length="877" mass="93486">MAADPDARRRSARRTLRNGTQDRLERLAAFMNTAQARGLVRCAAVDRGARQRREVRRGKGAKALASGGYVLGSEPSQALTLAPMPGGLATRGGTGASSAVPKVVYDQDGLTVLDAAVKVSKEGRKAVAVNAASAYSVGGGVPRRCESGTDADEDDVTSDLGGRRRVVEPVERVEPVELTSIAFHAHVPVDGCILSPFVEVSGGTGAGDRKEVFREGSNDGYGFLAHPGRSGAGLGRGRSPVKLQGVCVAMFNMNPRVSDSPLDAPRDFKTYCHQAAELGRRWTGGEMERGVKLKFRSVATAALEMGAEVLVCPDVGCGVFGNDPQVLGTMLGQVLREPKLAKLEVLLTGQVAFAEAVKLAATGAQVDLAPAPAAYFAQVYGKQPKSPERSPAKARGGYRAPHTQSDARTSARGRMGWYLELRPQEPMIVATARSLVVKPVDATRGDSGVKGALRVRLPEPPTPLWGATVGGEWELDFGTKTDVAPAGPSGRASPGVAVPTAAPELLPVTAKGRSCALTLKAALEDTQLRPEVVHLVGCGDAERSMDWQVLSDALPSKARVVLVGPHGLGAAAAPKEELLGPYSCCDLEVCVFPHTYQRFMIQEFEPPQLVVLFHPGLDVHYFTWYPCIRQWTEQKIPLLITAYRVPGGLGETPQTVRTFLECLVGTGGGQGLWVLEEENPHVAENGSFNAGYFVSLGSQGALPIQAEEMYWPLFQALGKIGHPFAPRVGYLDLDDGKVSPENWNLLSSIAEGAMRGAMAGADGTDEETAKAFAVKVLDQVLGAGSAWASSGFTRASCPSCGEGYDSEAWHLAVCPAAGRQMLRPGDEVRVFGLEKLPQLNGKVGQLQRFVNAKQRWVLRVEEKDMLFKASNLEKVKD</sequence>